<dbReference type="OrthoDB" id="1708389at2759"/>
<reference evidence="3" key="1">
    <citation type="submission" date="2021-03" db="EMBL/GenBank/DDBJ databases">
        <title>Draft genome sequence of rust myrtle Austropuccinia psidii MF-1, a brazilian biotype.</title>
        <authorList>
            <person name="Quecine M.C."/>
            <person name="Pachon D.M.R."/>
            <person name="Bonatelli M.L."/>
            <person name="Correr F.H."/>
            <person name="Franceschini L.M."/>
            <person name="Leite T.F."/>
            <person name="Margarido G.R.A."/>
            <person name="Almeida C.A."/>
            <person name="Ferrarezi J.A."/>
            <person name="Labate C.A."/>
        </authorList>
    </citation>
    <scope>NUCLEOTIDE SEQUENCE</scope>
    <source>
        <strain evidence="3">MF-1</strain>
    </source>
</reference>
<sequence length="730" mass="81323">MTSSIAPEPLFPSDFPAHLRRFSRHITAVQTRGHDDSATDLLFANIPADQPKPPPRYAPAHDSYDLKIHPTAVFRPNLFATNIERLFISVTPLWASAIDQLDRLMTWREPSRTTCWAVVYSLCWWYSLVLPAILAIIISLSIWPEYSTSVLFPPEKILSNKLQDGKANHHPIKPDSLEEEQIAEAAAVAAASLVPDAELLPSSSNRPLAHFDSRKSGNTSPPASSSTRKEDKSLKNLADQYKPVIYKYGGGIQSIAGELCDAHERWHNLFARRFLQPPPNFENLHPKSHTDQSKLELSPNVRFAIPFIPLLFFSLVLSTETIGRCISLALGFILFLLKPIQLRSKMVRDALDIDQAILRDVPTDRAFVLATLRKIYHQQEDGLDLVLKLLAKPASPPKLPSRPKRTSRHEETFEQSSITSANLTNAERISIRSSSYSSDLQSSHSGESGTPQKASSPSSRRDKILKFAKKANHVAEQGTEIIMRATHQGNQILNGQLPHRRADVKSSSKFTDSQTAVQLPSLIETKAQQFFSRLISSPDPINLRSTSGNLMNETTSITSTETSFNPLEINNNMGNSSSHLATSFFCYYGNMPGYLTIYSCSAHGLKSSPQSPSHPHLSFYSSLGQSLNFKKSILVLPLNQIQAMRKVSLLSLAGVWGSIDGIEIVEKSKRSDTDADDGDQSRPSSSTTLKMPSKLKHHTFKHVTRRDEAFLRILVIKDWEADEKPGWITV</sequence>
<feature type="transmembrane region" description="Helical" evidence="2">
    <location>
        <begin position="115"/>
        <end position="143"/>
    </location>
</feature>
<keyword evidence="2" id="KW-0472">Membrane</keyword>
<feature type="region of interest" description="Disordered" evidence="1">
    <location>
        <begin position="207"/>
        <end position="232"/>
    </location>
</feature>
<feature type="compositionally biased region" description="Polar residues" evidence="1">
    <location>
        <begin position="681"/>
        <end position="690"/>
    </location>
</feature>
<evidence type="ECO:0000256" key="1">
    <source>
        <dbReference type="SAM" id="MobiDB-lite"/>
    </source>
</evidence>
<dbReference type="Pfam" id="PF11696">
    <property type="entry name" value="DUF3292"/>
    <property type="match status" value="1"/>
</dbReference>
<feature type="region of interest" description="Disordered" evidence="1">
    <location>
        <begin position="668"/>
        <end position="691"/>
    </location>
</feature>
<protein>
    <submittedName>
        <fullName evidence="3">Uncharacterized protein</fullName>
    </submittedName>
</protein>
<name>A0A9Q3BA78_9BASI</name>
<dbReference type="InterPro" id="IPR021709">
    <property type="entry name" value="DUF3292"/>
</dbReference>
<accession>A0A9Q3BA78</accession>
<keyword evidence="2" id="KW-0812">Transmembrane</keyword>
<keyword evidence="4" id="KW-1185">Reference proteome</keyword>
<feature type="compositionally biased region" description="Polar residues" evidence="1">
    <location>
        <begin position="446"/>
        <end position="458"/>
    </location>
</feature>
<evidence type="ECO:0000256" key="2">
    <source>
        <dbReference type="SAM" id="Phobius"/>
    </source>
</evidence>
<dbReference type="EMBL" id="AVOT02000174">
    <property type="protein sequence ID" value="MBW0461527.1"/>
    <property type="molecule type" value="Genomic_DNA"/>
</dbReference>
<evidence type="ECO:0000313" key="3">
    <source>
        <dbReference type="EMBL" id="MBW0461527.1"/>
    </source>
</evidence>
<proteinExistence type="predicted"/>
<feature type="region of interest" description="Disordered" evidence="1">
    <location>
        <begin position="396"/>
        <end position="419"/>
    </location>
</feature>
<comment type="caution">
    <text evidence="3">The sequence shown here is derived from an EMBL/GenBank/DDBJ whole genome shotgun (WGS) entry which is preliminary data.</text>
</comment>
<organism evidence="3 4">
    <name type="scientific">Austropuccinia psidii MF-1</name>
    <dbReference type="NCBI Taxonomy" id="1389203"/>
    <lineage>
        <taxon>Eukaryota</taxon>
        <taxon>Fungi</taxon>
        <taxon>Dikarya</taxon>
        <taxon>Basidiomycota</taxon>
        <taxon>Pucciniomycotina</taxon>
        <taxon>Pucciniomycetes</taxon>
        <taxon>Pucciniales</taxon>
        <taxon>Sphaerophragmiaceae</taxon>
        <taxon>Austropuccinia</taxon>
    </lineage>
</organism>
<dbReference type="PANTHER" id="PTHR38694">
    <property type="entry name" value="CONSERVED EXPRESSED PROTEIN"/>
    <property type="match status" value="1"/>
</dbReference>
<feature type="region of interest" description="Disordered" evidence="1">
    <location>
        <begin position="434"/>
        <end position="460"/>
    </location>
</feature>
<evidence type="ECO:0000313" key="4">
    <source>
        <dbReference type="Proteomes" id="UP000765509"/>
    </source>
</evidence>
<feature type="compositionally biased region" description="Low complexity" evidence="1">
    <location>
        <begin position="434"/>
        <end position="445"/>
    </location>
</feature>
<feature type="compositionally biased region" description="Polar residues" evidence="1">
    <location>
        <begin position="216"/>
        <end position="226"/>
    </location>
</feature>
<dbReference type="Proteomes" id="UP000765509">
    <property type="component" value="Unassembled WGS sequence"/>
</dbReference>
<gene>
    <name evidence="3" type="ORF">O181_001242</name>
</gene>
<dbReference type="PANTHER" id="PTHR38694:SF1">
    <property type="entry name" value="PEROXIN DOMAIN-CONTAINING PROTEIN"/>
    <property type="match status" value="1"/>
</dbReference>
<keyword evidence="2" id="KW-1133">Transmembrane helix</keyword>
<dbReference type="AlphaFoldDB" id="A0A9Q3BA78"/>